<accession>A0AB39QIE6</accession>
<organism evidence="2">
    <name type="scientific">Streptomyces sp. R39</name>
    <dbReference type="NCBI Taxonomy" id="3238631"/>
    <lineage>
        <taxon>Bacteria</taxon>
        <taxon>Bacillati</taxon>
        <taxon>Actinomycetota</taxon>
        <taxon>Actinomycetes</taxon>
        <taxon>Kitasatosporales</taxon>
        <taxon>Streptomycetaceae</taxon>
        <taxon>Streptomyces</taxon>
    </lineage>
</organism>
<evidence type="ECO:0000313" key="2">
    <source>
        <dbReference type="EMBL" id="XDQ43242.1"/>
    </source>
</evidence>
<evidence type="ECO:0000256" key="1">
    <source>
        <dbReference type="SAM" id="MobiDB-lite"/>
    </source>
</evidence>
<dbReference type="RefSeq" id="WP_369222413.1">
    <property type="nucleotide sequence ID" value="NZ_CP163441.1"/>
</dbReference>
<reference evidence="2" key="1">
    <citation type="submission" date="2024-07" db="EMBL/GenBank/DDBJ databases">
        <authorList>
            <person name="Yu S.T."/>
        </authorList>
    </citation>
    <scope>NUCLEOTIDE SEQUENCE</scope>
    <source>
        <strain evidence="2">R39</strain>
    </source>
</reference>
<name>A0AB39QIE6_9ACTN</name>
<gene>
    <name evidence="2" type="ORF">AB5J52_13795</name>
</gene>
<feature type="region of interest" description="Disordered" evidence="1">
    <location>
        <begin position="1"/>
        <end position="23"/>
    </location>
</feature>
<sequence length="137" mass="14599">MREFNEELLGAPEATGAGGSEVDYDTPPYSDLNSAMADNRLQVWNFGMGIEAHNLVPCLLTAAVFDASTFDALFASMVERTNEGVLISGPRGSTVSGLPLEADTVRDLLVSPRMSPIPAALLHLALQHRELLLGSST</sequence>
<proteinExistence type="predicted"/>
<protein>
    <submittedName>
        <fullName evidence="2">Uncharacterized protein</fullName>
    </submittedName>
</protein>
<dbReference type="AlphaFoldDB" id="A0AB39QIE6"/>
<dbReference type="EMBL" id="CP163441">
    <property type="protein sequence ID" value="XDQ43242.1"/>
    <property type="molecule type" value="Genomic_DNA"/>
</dbReference>